<organism evidence="3 4">
    <name type="scientific">Vitis vinifera</name>
    <name type="common">Grape</name>
    <dbReference type="NCBI Taxonomy" id="29760"/>
    <lineage>
        <taxon>Eukaryota</taxon>
        <taxon>Viridiplantae</taxon>
        <taxon>Streptophyta</taxon>
        <taxon>Embryophyta</taxon>
        <taxon>Tracheophyta</taxon>
        <taxon>Spermatophyta</taxon>
        <taxon>Magnoliopsida</taxon>
        <taxon>eudicotyledons</taxon>
        <taxon>Gunneridae</taxon>
        <taxon>Pentapetalae</taxon>
        <taxon>rosids</taxon>
        <taxon>Vitales</taxon>
        <taxon>Vitaceae</taxon>
        <taxon>Viteae</taxon>
        <taxon>Vitis</taxon>
    </lineage>
</organism>
<dbReference type="Pfam" id="PF01535">
    <property type="entry name" value="PPR"/>
    <property type="match status" value="2"/>
</dbReference>
<dbReference type="Gene3D" id="1.25.40.10">
    <property type="entry name" value="Tetratricopeptide repeat domain"/>
    <property type="match status" value="1"/>
</dbReference>
<accession>A0A438IVH5</accession>
<dbReference type="InterPro" id="IPR011990">
    <property type="entry name" value="TPR-like_helical_dom_sf"/>
</dbReference>
<dbReference type="AlphaFoldDB" id="A0A438IVH5"/>
<evidence type="ECO:0000313" key="3">
    <source>
        <dbReference type="EMBL" id="RVX00749.1"/>
    </source>
</evidence>
<dbReference type="InterPro" id="IPR046960">
    <property type="entry name" value="PPR_At4g14850-like_plant"/>
</dbReference>
<dbReference type="InterPro" id="IPR002885">
    <property type="entry name" value="PPR_rpt"/>
</dbReference>
<protein>
    <submittedName>
        <fullName evidence="3">Pentatricopeptide repeat-containing protein, mitochondrial</fullName>
    </submittedName>
</protein>
<keyword evidence="1" id="KW-0677">Repeat</keyword>
<evidence type="ECO:0000313" key="4">
    <source>
        <dbReference type="Proteomes" id="UP000288805"/>
    </source>
</evidence>
<sequence length="165" mass="18229">MYDKCSDLEFACKVCDGMPQRDMVSWNAMLFGYVGRGDIGVVQNLFDPMPERDVVSWNSLISGYLHNGGRCFFTDGENGYSGWLYYFALVLKSCSSLEDHGGRIQIHGLAVKMGFDCDVVTVGERISTTATVSTENGDRTTGEKAHSFLLQKDARTNCPDTPSEV</sequence>
<comment type="caution">
    <text evidence="3">The sequence shown here is derived from an EMBL/GenBank/DDBJ whole genome shotgun (WGS) entry which is preliminary data.</text>
</comment>
<dbReference type="Proteomes" id="UP000288805">
    <property type="component" value="Unassembled WGS sequence"/>
</dbReference>
<evidence type="ECO:0000256" key="1">
    <source>
        <dbReference type="ARBA" id="ARBA00022737"/>
    </source>
</evidence>
<dbReference type="PANTHER" id="PTHR47926:SF406">
    <property type="entry name" value="REPEAT (PPR) SUPERFAMILY PROTEIN, PUTATIVE-RELATED"/>
    <property type="match status" value="1"/>
</dbReference>
<dbReference type="GO" id="GO:0009451">
    <property type="term" value="P:RNA modification"/>
    <property type="evidence" value="ECO:0007669"/>
    <property type="project" value="InterPro"/>
</dbReference>
<proteinExistence type="predicted"/>
<dbReference type="PROSITE" id="PS51375">
    <property type="entry name" value="PPR"/>
    <property type="match status" value="1"/>
</dbReference>
<dbReference type="PANTHER" id="PTHR47926">
    <property type="entry name" value="PENTATRICOPEPTIDE REPEAT-CONTAINING PROTEIN"/>
    <property type="match status" value="1"/>
</dbReference>
<reference evidence="3 4" key="1">
    <citation type="journal article" date="2018" name="PLoS Genet.">
        <title>Population sequencing reveals clonal diversity and ancestral inbreeding in the grapevine cultivar Chardonnay.</title>
        <authorList>
            <person name="Roach M.J."/>
            <person name="Johnson D.L."/>
            <person name="Bohlmann J."/>
            <person name="van Vuuren H.J."/>
            <person name="Jones S.J."/>
            <person name="Pretorius I.S."/>
            <person name="Schmidt S.A."/>
            <person name="Borneman A.R."/>
        </authorList>
    </citation>
    <scope>NUCLEOTIDE SEQUENCE [LARGE SCALE GENOMIC DNA]</scope>
    <source>
        <strain evidence="4">cv. Chardonnay</strain>
        <tissue evidence="3">Leaf</tissue>
    </source>
</reference>
<gene>
    <name evidence="3" type="primary">PCMP-E90_8</name>
    <name evidence="3" type="ORF">CK203_026474</name>
</gene>
<feature type="repeat" description="PPR" evidence="2">
    <location>
        <begin position="22"/>
        <end position="56"/>
    </location>
</feature>
<dbReference type="GO" id="GO:0003723">
    <property type="term" value="F:RNA binding"/>
    <property type="evidence" value="ECO:0007669"/>
    <property type="project" value="InterPro"/>
</dbReference>
<dbReference type="EMBL" id="QGNW01000079">
    <property type="protein sequence ID" value="RVX00749.1"/>
    <property type="molecule type" value="Genomic_DNA"/>
</dbReference>
<name>A0A438IVH5_VITVI</name>
<evidence type="ECO:0000256" key="2">
    <source>
        <dbReference type="PROSITE-ProRule" id="PRU00708"/>
    </source>
</evidence>